<gene>
    <name evidence="1" type="ORF">NC661_02845</name>
</gene>
<evidence type="ECO:0000313" key="1">
    <source>
        <dbReference type="EMBL" id="MDC3419317.1"/>
    </source>
</evidence>
<sequence length="94" mass="10852">MSLNVNDQLHVLYDLLSEQSEDCCGSVSECQQIKRLVQSLISNESVNNQELQQLLPEIYNYGRKGEIAQNLEEHISTNQQNLKTWVDVIHYTTE</sequence>
<reference evidence="1" key="1">
    <citation type="submission" date="2022-06" db="EMBL/GenBank/DDBJ databases">
        <title>Aquibacillus sp. a new bacterium isolated from soil saline samples.</title>
        <authorList>
            <person name="Galisteo C."/>
            <person name="De La Haba R."/>
            <person name="Sanchez-Porro C."/>
            <person name="Ventosa A."/>
        </authorList>
    </citation>
    <scope>NUCLEOTIDE SEQUENCE</scope>
    <source>
        <strain evidence="1">JCM 12387</strain>
    </source>
</reference>
<accession>A0A9X4AGQ9</accession>
<name>A0A9X4AGQ9_9BACI</name>
<dbReference type="Pfam" id="PF14165">
    <property type="entry name" value="YtzH"/>
    <property type="match status" value="1"/>
</dbReference>
<comment type="caution">
    <text evidence="1">The sequence shown here is derived from an EMBL/GenBank/DDBJ whole genome shotgun (WGS) entry which is preliminary data.</text>
</comment>
<dbReference type="Proteomes" id="UP001145072">
    <property type="component" value="Unassembled WGS sequence"/>
</dbReference>
<dbReference type="InterPro" id="IPR025547">
    <property type="entry name" value="YtzH"/>
</dbReference>
<dbReference type="EMBL" id="JAMQJZ010000001">
    <property type="protein sequence ID" value="MDC3419317.1"/>
    <property type="molecule type" value="Genomic_DNA"/>
</dbReference>
<keyword evidence="2" id="KW-1185">Reference proteome</keyword>
<protein>
    <submittedName>
        <fullName evidence="1">YtzH-like family protein</fullName>
    </submittedName>
</protein>
<proteinExistence type="predicted"/>
<organism evidence="1 2">
    <name type="scientific">Aquibacillus koreensis</name>
    <dbReference type="NCBI Taxonomy" id="279446"/>
    <lineage>
        <taxon>Bacteria</taxon>
        <taxon>Bacillati</taxon>
        <taxon>Bacillota</taxon>
        <taxon>Bacilli</taxon>
        <taxon>Bacillales</taxon>
        <taxon>Bacillaceae</taxon>
        <taxon>Aquibacillus</taxon>
    </lineage>
</organism>
<evidence type="ECO:0000313" key="2">
    <source>
        <dbReference type="Proteomes" id="UP001145072"/>
    </source>
</evidence>
<dbReference type="RefSeq" id="WP_259867303.1">
    <property type="nucleotide sequence ID" value="NZ_JAMQJZ010000001.1"/>
</dbReference>
<dbReference type="AlphaFoldDB" id="A0A9X4AGQ9"/>